<reference evidence="2" key="1">
    <citation type="submission" date="2003-08" db="EMBL/GenBank/DDBJ databases">
        <authorList>
            <person name="Birren B."/>
            <person name="Nusbaum C."/>
            <person name="Abebe A."/>
            <person name="Abouelleil A."/>
            <person name="Adekoya E."/>
            <person name="Ait-zahra M."/>
            <person name="Allen N."/>
            <person name="Allen T."/>
            <person name="An P."/>
            <person name="Anderson M."/>
            <person name="Anderson S."/>
            <person name="Arachchi H."/>
            <person name="Armbruster J."/>
            <person name="Bachantsang P."/>
            <person name="Baldwin J."/>
            <person name="Barry A."/>
            <person name="Bayul T."/>
            <person name="Blitshsteyn B."/>
            <person name="Bloom T."/>
            <person name="Blye J."/>
            <person name="Boguslavskiy L."/>
            <person name="Borowsky M."/>
            <person name="Boukhgalter B."/>
            <person name="Brunache A."/>
            <person name="Butler J."/>
            <person name="Calixte N."/>
            <person name="Calvo S."/>
            <person name="Camarata J."/>
            <person name="Campo K."/>
            <person name="Chang J."/>
            <person name="Cheshatsang Y."/>
            <person name="Citroen M."/>
            <person name="Collymore A."/>
            <person name="Considine T."/>
            <person name="Cook A."/>
            <person name="Cooke P."/>
            <person name="Corum B."/>
            <person name="Cuomo C."/>
            <person name="David R."/>
            <person name="Dawoe T."/>
            <person name="Degray S."/>
            <person name="Dodge S."/>
            <person name="Dooley K."/>
            <person name="Dorje P."/>
            <person name="Dorjee K."/>
            <person name="Dorris L."/>
            <person name="Duffey N."/>
            <person name="Dupes A."/>
            <person name="Elkins T."/>
            <person name="Engels R."/>
            <person name="Erickson J."/>
            <person name="Farina A."/>
            <person name="Faro S."/>
            <person name="Ferreira P."/>
            <person name="Fischer H."/>
            <person name="Fitzgerald M."/>
            <person name="Foley K."/>
            <person name="Gage D."/>
            <person name="Galagan J."/>
            <person name="Gearin G."/>
            <person name="Gnerre S."/>
            <person name="Gnirke A."/>
            <person name="Goyette A."/>
            <person name="Graham J."/>
            <person name="Grandbois E."/>
            <person name="Gyaltsen K."/>
            <person name="Hafez N."/>
            <person name="Hagopian D."/>
            <person name="Hagos B."/>
            <person name="Hall J."/>
            <person name="Hatcher B."/>
            <person name="Heller A."/>
            <person name="Higgins H."/>
            <person name="Honan T."/>
            <person name="Horn A."/>
            <person name="Houde N."/>
            <person name="Hughes L."/>
            <person name="Hulme W."/>
            <person name="Husby E."/>
            <person name="Iliev I."/>
            <person name="Jaffe D."/>
            <person name="Jones C."/>
            <person name="Kamal M."/>
            <person name="Kamat A."/>
            <person name="Kamvysselis M."/>
            <person name="Karlsson E."/>
            <person name="Kells C."/>
            <person name="Kieu A."/>
            <person name="Kisner P."/>
            <person name="Kodira C."/>
            <person name="Kulbokas E."/>
            <person name="Labutti K."/>
            <person name="Lama D."/>
            <person name="Landers T."/>
            <person name="Leger J."/>
            <person name="Levine S."/>
            <person name="Lewis D."/>
            <person name="Lewis T."/>
            <person name="Lindblad-toh K."/>
            <person name="Liu X."/>
            <person name="Lokyitsang T."/>
            <person name="Lokyitsang Y."/>
            <person name="Lucien O."/>
            <person name="Lui A."/>
            <person name="Ma L.J."/>
            <person name="Mabbitt R."/>
            <person name="Macdonald J."/>
            <person name="Maclean C."/>
            <person name="Major J."/>
            <person name="Manning J."/>
            <person name="Marabella R."/>
            <person name="Maru K."/>
            <person name="Matthews C."/>
            <person name="Mauceli E."/>
            <person name="Mccarthy M."/>
            <person name="Mcdonough S."/>
            <person name="Mcghee T."/>
            <person name="Meldrim J."/>
            <person name="Meneus L."/>
            <person name="Mesirov J."/>
            <person name="Mihalev A."/>
            <person name="Mihova T."/>
            <person name="Mikkelsen T."/>
            <person name="Mlenga V."/>
            <person name="Moru K."/>
            <person name="Mozes J."/>
            <person name="Mulrain L."/>
            <person name="Munson G."/>
            <person name="Naylor J."/>
            <person name="Newes C."/>
            <person name="Nguyen C."/>
            <person name="Nguyen N."/>
            <person name="Nguyen T."/>
            <person name="Nicol R."/>
            <person name="Nielsen C."/>
            <person name="Nizzari M."/>
            <person name="Norbu C."/>
            <person name="Norbu N."/>
            <person name="O'donnell P."/>
            <person name="Okoawo O."/>
            <person name="O'leary S."/>
            <person name="Omotosho B."/>
            <person name="O'neill K."/>
            <person name="Osman S."/>
            <person name="Parker S."/>
            <person name="Perrin D."/>
            <person name="Phunkhang P."/>
            <person name="Piqani B."/>
            <person name="Purcell S."/>
            <person name="Rachupka T."/>
            <person name="Ramasamy U."/>
            <person name="Rameau R."/>
            <person name="Ray V."/>
            <person name="Raymond C."/>
            <person name="Retta R."/>
            <person name="Richardson S."/>
            <person name="Rise C."/>
            <person name="Rodriguez J."/>
            <person name="Rogers J."/>
            <person name="Rogov P."/>
            <person name="Rutman M."/>
            <person name="Schupbach R."/>
            <person name="Seaman C."/>
            <person name="Settipalli S."/>
            <person name="Sharpe T."/>
            <person name="Sheridan J."/>
            <person name="Sherpa N."/>
            <person name="Shi J."/>
            <person name="Smirnov S."/>
            <person name="Smith C."/>
            <person name="Sougnez C."/>
            <person name="Spencer B."/>
            <person name="Stalker J."/>
            <person name="Stange-thomann N."/>
            <person name="Stavropoulos S."/>
            <person name="Stetson K."/>
            <person name="Stone C."/>
            <person name="Stone S."/>
            <person name="Stubbs M."/>
            <person name="Talamas J."/>
            <person name="Tchuinga P."/>
            <person name="Tenzing P."/>
            <person name="Tesfaye S."/>
            <person name="Theodore J."/>
            <person name="Thoulutsang Y."/>
            <person name="Topham K."/>
            <person name="Towey S."/>
            <person name="Tsamla T."/>
            <person name="Tsomo N."/>
            <person name="Vallee D."/>
            <person name="Vassiliev H."/>
            <person name="Venkataraman V."/>
            <person name="Vinson J."/>
            <person name="Vo A."/>
            <person name="Wade C."/>
            <person name="Wang S."/>
            <person name="Wangchuk T."/>
            <person name="Wangdi T."/>
            <person name="Whittaker C."/>
            <person name="Wilkinson J."/>
            <person name="Wu Y."/>
            <person name="Wyman D."/>
            <person name="Yadav S."/>
            <person name="Yang S."/>
            <person name="Yang X."/>
            <person name="Yeager S."/>
            <person name="Yee E."/>
            <person name="Young G."/>
            <person name="Zainoun J."/>
            <person name="Zembeck L."/>
            <person name="Zimmer A."/>
            <person name="Zody M."/>
            <person name="Lander E."/>
        </authorList>
    </citation>
    <scope>NUCLEOTIDE SEQUENCE [LARGE SCALE GENOMIC DNA]</scope>
</reference>
<dbReference type="OMA" id="RETCTHP"/>
<name>H2Z340_CIOSA</name>
<dbReference type="InParanoid" id="H2Z340"/>
<reference evidence="1" key="2">
    <citation type="submission" date="2025-08" db="UniProtKB">
        <authorList>
            <consortium name="Ensembl"/>
        </authorList>
    </citation>
    <scope>IDENTIFICATION</scope>
</reference>
<dbReference type="AlphaFoldDB" id="H2Z340"/>
<keyword evidence="2" id="KW-1185">Reference proteome</keyword>
<proteinExistence type="predicted"/>
<evidence type="ECO:0000313" key="1">
    <source>
        <dbReference type="Ensembl" id="ENSCSAVP00000012002.1"/>
    </source>
</evidence>
<sequence>MNTHTRFNAKIHVGLLLCCSMRFPADIFLIFTILNYVSAVVGNAKDEACDTYVIQPSNWSCKPDDPTYFVETSQNANPPNRSRTNLSFESAMYFRGLPVPQNSRRTFRLCVIAPFGYIASISITSETNVSVSSSPKETFQTGNNSCSYPKITIWAKNVLENKSSRKVSSFREARTRRVSSK</sequence>
<dbReference type="HOGENOM" id="CLU_1492321_0_0_1"/>
<reference evidence="1" key="3">
    <citation type="submission" date="2025-09" db="UniProtKB">
        <authorList>
            <consortium name="Ensembl"/>
        </authorList>
    </citation>
    <scope>IDENTIFICATION</scope>
</reference>
<dbReference type="GeneTree" id="ENSGT00390000014910"/>
<evidence type="ECO:0000313" key="2">
    <source>
        <dbReference type="Proteomes" id="UP000007875"/>
    </source>
</evidence>
<organism evidence="1 2">
    <name type="scientific">Ciona savignyi</name>
    <name type="common">Pacific transparent sea squirt</name>
    <dbReference type="NCBI Taxonomy" id="51511"/>
    <lineage>
        <taxon>Eukaryota</taxon>
        <taxon>Metazoa</taxon>
        <taxon>Chordata</taxon>
        <taxon>Tunicata</taxon>
        <taxon>Ascidiacea</taxon>
        <taxon>Phlebobranchia</taxon>
        <taxon>Cionidae</taxon>
        <taxon>Ciona</taxon>
    </lineage>
</organism>
<dbReference type="Ensembl" id="ENSCSAVT00000012141.1">
    <property type="protein sequence ID" value="ENSCSAVP00000012002.1"/>
    <property type="gene ID" value="ENSCSAVG00000007053.1"/>
</dbReference>
<accession>H2Z340</accession>
<dbReference type="Proteomes" id="UP000007875">
    <property type="component" value="Unassembled WGS sequence"/>
</dbReference>
<protein>
    <submittedName>
        <fullName evidence="1">Uncharacterized protein</fullName>
    </submittedName>
</protein>